<reference evidence="1" key="1">
    <citation type="submission" date="2021-01" db="EMBL/GenBank/DDBJ databases">
        <title>Whole genome shotgun sequence of Sphaerimonospora thailandensis NBRC 107569.</title>
        <authorList>
            <person name="Komaki H."/>
            <person name="Tamura T."/>
        </authorList>
    </citation>
    <scope>NUCLEOTIDE SEQUENCE</scope>
    <source>
        <strain evidence="1">NBRC 107569</strain>
    </source>
</reference>
<dbReference type="RefSeq" id="WP_204013969.1">
    <property type="nucleotide sequence ID" value="NZ_BOOG01000014.1"/>
</dbReference>
<dbReference type="Proteomes" id="UP000610966">
    <property type="component" value="Unassembled WGS sequence"/>
</dbReference>
<gene>
    <name evidence="1" type="ORF">Mth01_16850</name>
</gene>
<dbReference type="EMBL" id="BOOG01000014">
    <property type="protein sequence ID" value="GIH69432.1"/>
    <property type="molecule type" value="Genomic_DNA"/>
</dbReference>
<keyword evidence="2" id="KW-1185">Reference proteome</keyword>
<comment type="caution">
    <text evidence="1">The sequence shown here is derived from an EMBL/GenBank/DDBJ whole genome shotgun (WGS) entry which is preliminary data.</text>
</comment>
<evidence type="ECO:0000313" key="1">
    <source>
        <dbReference type="EMBL" id="GIH69432.1"/>
    </source>
</evidence>
<protein>
    <submittedName>
        <fullName evidence="1">Uncharacterized protein</fullName>
    </submittedName>
</protein>
<name>A0A8J3R8R1_9ACTN</name>
<dbReference type="AlphaFoldDB" id="A0A8J3R8R1"/>
<sequence>MSVVLQRESTEYVYLGVTGDPPTVGAEVAYLPAGTRPTEPDWHAAVVVGVGHALWDDAASSDVTGDYYVARLIGGYGGNDLVLTPGDYQPWVRLTDTIEQPVRITPVALEIA</sequence>
<accession>A0A8J3R8R1</accession>
<evidence type="ECO:0000313" key="2">
    <source>
        <dbReference type="Proteomes" id="UP000610966"/>
    </source>
</evidence>
<organism evidence="1 2">
    <name type="scientific">Sphaerimonospora thailandensis</name>
    <dbReference type="NCBI Taxonomy" id="795644"/>
    <lineage>
        <taxon>Bacteria</taxon>
        <taxon>Bacillati</taxon>
        <taxon>Actinomycetota</taxon>
        <taxon>Actinomycetes</taxon>
        <taxon>Streptosporangiales</taxon>
        <taxon>Streptosporangiaceae</taxon>
        <taxon>Sphaerimonospora</taxon>
    </lineage>
</organism>
<proteinExistence type="predicted"/>